<feature type="compositionally biased region" description="Acidic residues" evidence="8">
    <location>
        <begin position="258"/>
        <end position="269"/>
    </location>
</feature>
<dbReference type="InterPro" id="IPR003663">
    <property type="entry name" value="Sugar/inositol_transpt"/>
</dbReference>
<evidence type="ECO:0000256" key="1">
    <source>
        <dbReference type="ARBA" id="ARBA00004141"/>
    </source>
</evidence>
<evidence type="ECO:0000259" key="10">
    <source>
        <dbReference type="PROSITE" id="PS50850"/>
    </source>
</evidence>
<dbReference type="SUPFAM" id="SSF103473">
    <property type="entry name" value="MFS general substrate transporter"/>
    <property type="match status" value="1"/>
</dbReference>
<name>A0A316VWM0_9BASI</name>
<evidence type="ECO:0000256" key="4">
    <source>
        <dbReference type="ARBA" id="ARBA00022692"/>
    </source>
</evidence>
<feature type="transmembrane region" description="Helical" evidence="9">
    <location>
        <begin position="485"/>
        <end position="505"/>
    </location>
</feature>
<dbReference type="RefSeq" id="XP_025368999.1">
    <property type="nucleotide sequence ID" value="XM_025516213.1"/>
</dbReference>
<dbReference type="OrthoDB" id="4540492at2759"/>
<feature type="transmembrane region" description="Helical" evidence="9">
    <location>
        <begin position="143"/>
        <end position="160"/>
    </location>
</feature>
<evidence type="ECO:0000313" key="11">
    <source>
        <dbReference type="EMBL" id="PWN41839.1"/>
    </source>
</evidence>
<dbReference type="PANTHER" id="PTHR23503">
    <property type="entry name" value="SOLUTE CARRIER FAMILY 2"/>
    <property type="match status" value="1"/>
</dbReference>
<keyword evidence="5 9" id="KW-1133">Transmembrane helix</keyword>
<dbReference type="InParanoid" id="A0A316VWM0"/>
<evidence type="ECO:0000313" key="12">
    <source>
        <dbReference type="Proteomes" id="UP000245783"/>
    </source>
</evidence>
<dbReference type="InterPro" id="IPR036259">
    <property type="entry name" value="MFS_trans_sf"/>
</dbReference>
<feature type="transmembrane region" description="Helical" evidence="9">
    <location>
        <begin position="115"/>
        <end position="137"/>
    </location>
</feature>
<dbReference type="InterPro" id="IPR005828">
    <property type="entry name" value="MFS_sugar_transport-like"/>
</dbReference>
<comment type="similarity">
    <text evidence="2">Belongs to the major facilitator superfamily. Sugar transporter (TC 2.A.1.1) family.</text>
</comment>
<evidence type="ECO:0000256" key="7">
    <source>
        <dbReference type="ARBA" id="ARBA00049119"/>
    </source>
</evidence>
<feature type="transmembrane region" description="Helical" evidence="9">
    <location>
        <begin position="172"/>
        <end position="191"/>
    </location>
</feature>
<dbReference type="InterPro" id="IPR045263">
    <property type="entry name" value="GLUT"/>
</dbReference>
<feature type="transmembrane region" description="Helical" evidence="9">
    <location>
        <begin position="82"/>
        <end position="103"/>
    </location>
</feature>
<feature type="domain" description="Major facilitator superfamily (MFS) profile" evidence="10">
    <location>
        <begin position="32"/>
        <end position="513"/>
    </location>
</feature>
<keyword evidence="3" id="KW-0813">Transport</keyword>
<evidence type="ECO:0000256" key="9">
    <source>
        <dbReference type="SAM" id="Phobius"/>
    </source>
</evidence>
<comment type="subcellular location">
    <subcellularLocation>
        <location evidence="1">Membrane</location>
        <topology evidence="1">Multi-pass membrane protein</topology>
    </subcellularLocation>
</comment>
<dbReference type="EMBL" id="KZ819387">
    <property type="protein sequence ID" value="PWN41839.1"/>
    <property type="molecule type" value="Genomic_DNA"/>
</dbReference>
<feature type="transmembrane region" description="Helical" evidence="9">
    <location>
        <begin position="361"/>
        <end position="379"/>
    </location>
</feature>
<feature type="transmembrane region" description="Helical" evidence="9">
    <location>
        <begin position="453"/>
        <end position="473"/>
    </location>
</feature>
<evidence type="ECO:0000256" key="2">
    <source>
        <dbReference type="ARBA" id="ARBA00010992"/>
    </source>
</evidence>
<dbReference type="PROSITE" id="PS50850">
    <property type="entry name" value="MFS"/>
    <property type="match status" value="1"/>
</dbReference>
<evidence type="ECO:0000256" key="8">
    <source>
        <dbReference type="SAM" id="MobiDB-lite"/>
    </source>
</evidence>
<dbReference type="Proteomes" id="UP000245783">
    <property type="component" value="Unassembled WGS sequence"/>
</dbReference>
<feature type="transmembrane region" description="Helical" evidence="9">
    <location>
        <begin position="25"/>
        <end position="45"/>
    </location>
</feature>
<gene>
    <name evidence="11" type="ORF">IE81DRAFT_348026</name>
</gene>
<feature type="transmembrane region" description="Helical" evidence="9">
    <location>
        <begin position="416"/>
        <end position="441"/>
    </location>
</feature>
<reference evidence="11 12" key="1">
    <citation type="journal article" date="2018" name="Mol. Biol. Evol.">
        <title>Broad Genomic Sampling Reveals a Smut Pathogenic Ancestry of the Fungal Clade Ustilaginomycotina.</title>
        <authorList>
            <person name="Kijpornyongpan T."/>
            <person name="Mondo S.J."/>
            <person name="Barry K."/>
            <person name="Sandor L."/>
            <person name="Lee J."/>
            <person name="Lipzen A."/>
            <person name="Pangilinan J."/>
            <person name="LaButti K."/>
            <person name="Hainaut M."/>
            <person name="Henrissat B."/>
            <person name="Grigoriev I.V."/>
            <person name="Spatafora J.W."/>
            <person name="Aime M.C."/>
        </authorList>
    </citation>
    <scope>NUCLEOTIDE SEQUENCE [LARGE SCALE GENOMIC DNA]</scope>
    <source>
        <strain evidence="11 12">MCA 4658</strain>
    </source>
</reference>
<dbReference type="PRINTS" id="PR00171">
    <property type="entry name" value="SUGRTRNSPORT"/>
</dbReference>
<dbReference type="Pfam" id="PF00083">
    <property type="entry name" value="Sugar_tr"/>
    <property type="match status" value="1"/>
</dbReference>
<dbReference type="STRING" id="1522189.A0A316VWM0"/>
<keyword evidence="12" id="KW-1185">Reference proteome</keyword>
<feature type="transmembrane region" description="Helical" evidence="9">
    <location>
        <begin position="391"/>
        <end position="410"/>
    </location>
</feature>
<dbReference type="InterPro" id="IPR020846">
    <property type="entry name" value="MFS_dom"/>
</dbReference>
<dbReference type="GeneID" id="37038083"/>
<keyword evidence="4 9" id="KW-0812">Transmembrane</keyword>
<evidence type="ECO:0000256" key="3">
    <source>
        <dbReference type="ARBA" id="ARBA00022448"/>
    </source>
</evidence>
<evidence type="ECO:0000256" key="6">
    <source>
        <dbReference type="ARBA" id="ARBA00023136"/>
    </source>
</evidence>
<organism evidence="11 12">
    <name type="scientific">Ceraceosorus guamensis</name>
    <dbReference type="NCBI Taxonomy" id="1522189"/>
    <lineage>
        <taxon>Eukaryota</taxon>
        <taxon>Fungi</taxon>
        <taxon>Dikarya</taxon>
        <taxon>Basidiomycota</taxon>
        <taxon>Ustilaginomycotina</taxon>
        <taxon>Exobasidiomycetes</taxon>
        <taxon>Ceraceosorales</taxon>
        <taxon>Ceraceosoraceae</taxon>
        <taxon>Ceraceosorus</taxon>
    </lineage>
</organism>
<dbReference type="GO" id="GO:0016020">
    <property type="term" value="C:membrane"/>
    <property type="evidence" value="ECO:0007669"/>
    <property type="project" value="UniProtKB-SubCell"/>
</dbReference>
<dbReference type="Gene3D" id="1.20.1250.20">
    <property type="entry name" value="MFS general substrate transporter like domains"/>
    <property type="match status" value="1"/>
</dbReference>
<protein>
    <submittedName>
        <fullName evidence="11">General substrate transporter</fullName>
    </submittedName>
</protein>
<accession>A0A316VWM0</accession>
<proteinExistence type="inferred from homology"/>
<feature type="region of interest" description="Disordered" evidence="8">
    <location>
        <begin position="256"/>
        <end position="284"/>
    </location>
</feature>
<dbReference type="PANTHER" id="PTHR23503:SF8">
    <property type="entry name" value="FACILITATED GLUCOSE TRANSPORTER PROTEIN 1"/>
    <property type="match status" value="1"/>
</dbReference>
<evidence type="ECO:0000256" key="5">
    <source>
        <dbReference type="ARBA" id="ARBA00022989"/>
    </source>
</evidence>
<dbReference type="AlphaFoldDB" id="A0A316VWM0"/>
<dbReference type="GO" id="GO:0015149">
    <property type="term" value="F:hexose transmembrane transporter activity"/>
    <property type="evidence" value="ECO:0007669"/>
    <property type="project" value="TreeGrafter"/>
</dbReference>
<keyword evidence="6 9" id="KW-0472">Membrane</keyword>
<comment type="catalytic activity">
    <reaction evidence="7">
        <text>myo-inositol(out) + H(+)(out) = myo-inositol(in) + H(+)(in)</text>
        <dbReference type="Rhea" id="RHEA:60364"/>
        <dbReference type="ChEBI" id="CHEBI:15378"/>
        <dbReference type="ChEBI" id="CHEBI:17268"/>
    </reaction>
</comment>
<feature type="transmembrane region" description="Helical" evidence="9">
    <location>
        <begin position="211"/>
        <end position="231"/>
    </location>
</feature>
<sequence>MSTRAIQNPDVDRGTAGRRGSSDKLSWLFLFMIIWVVASTFNYGFGISELNALASALTCPSRGAISASFKLPVCFEISSSSFGVVTALFTLGGLLASLLLSPVSARLRWTRRQTLGIAATINCLGTASQAFAPASWVLGLGRGLMGMSAGIAIAVVPAYLNDLAPPHLQGSIGVLNQLSIVIGILIAQALGVSPLGASASAQHITFAGWRWVPIVSFAISLLQLLCFRLSIDSPREAGPLREKTLRARLAGRNVGSGLEEESEEQEGLLDSEVSSRSGTGGAQAEKPIELQELIRTVTSRDGAAGAKSLRKGVALIVLTQLSQQLSGVNAVLYYSSSILSDALGAGSDRQGSSDSEATAKFIALGITVINALMTFPPLYLVSESRLGRKNLLLLSAGVMCASNAVLALGIVNNISILSALSIVTVVAGFSLGLGPVPFLILPELVEPRAVTSASALGISLNWTANLLIASFFLPLRNLLASVDGGSGGSVFAIFAVINAASILGIQRWYAYEWIDQQD</sequence>
<feature type="region of interest" description="Disordered" evidence="8">
    <location>
        <begin position="1"/>
        <end position="20"/>
    </location>
</feature>